<feature type="chain" id="PRO_5039584080" evidence="2">
    <location>
        <begin position="25"/>
        <end position="603"/>
    </location>
</feature>
<name>A0A516X3B3_9ACTN</name>
<accession>A0A516X3B3</accession>
<evidence type="ECO:0000313" key="4">
    <source>
        <dbReference type="EMBL" id="QDQ97560.1"/>
    </source>
</evidence>
<dbReference type="EMBL" id="CP041765">
    <property type="protein sequence ID" value="QDQ97560.1"/>
    <property type="molecule type" value="Genomic_DNA"/>
</dbReference>
<reference evidence="4 5" key="2">
    <citation type="submission" date="2019-07" db="EMBL/GenBank/DDBJ databases">
        <authorList>
            <person name="Huang Y."/>
        </authorList>
    </citation>
    <scope>NUCLEOTIDE SEQUENCE [LARGE SCALE GENOMIC DNA]</scope>
    <source>
        <strain evidence="4 5">HY188</strain>
    </source>
</reference>
<dbReference type="KEGG" id="toy:FO059_09750"/>
<evidence type="ECO:0000259" key="3">
    <source>
        <dbReference type="Pfam" id="PF00496"/>
    </source>
</evidence>
<dbReference type="Pfam" id="PF00496">
    <property type="entry name" value="SBP_bac_5"/>
    <property type="match status" value="1"/>
</dbReference>
<protein>
    <submittedName>
        <fullName evidence="4">Peptide-binding protein</fullName>
    </submittedName>
</protein>
<evidence type="ECO:0000256" key="1">
    <source>
        <dbReference type="SAM" id="MobiDB-lite"/>
    </source>
</evidence>
<dbReference type="InterPro" id="IPR039424">
    <property type="entry name" value="SBP_5"/>
</dbReference>
<dbReference type="GO" id="GO:1904680">
    <property type="term" value="F:peptide transmembrane transporter activity"/>
    <property type="evidence" value="ECO:0007669"/>
    <property type="project" value="TreeGrafter"/>
</dbReference>
<evidence type="ECO:0000256" key="2">
    <source>
        <dbReference type="SAM" id="SignalP"/>
    </source>
</evidence>
<dbReference type="Gene3D" id="3.90.76.10">
    <property type="entry name" value="Dipeptide-binding Protein, Domain 1"/>
    <property type="match status" value="1"/>
</dbReference>
<dbReference type="SUPFAM" id="SSF53850">
    <property type="entry name" value="Periplasmic binding protein-like II"/>
    <property type="match status" value="1"/>
</dbReference>
<evidence type="ECO:0000313" key="5">
    <source>
        <dbReference type="Proteomes" id="UP000317344"/>
    </source>
</evidence>
<dbReference type="PROSITE" id="PS51257">
    <property type="entry name" value="PROKAR_LIPOPROTEIN"/>
    <property type="match status" value="1"/>
</dbReference>
<dbReference type="PANTHER" id="PTHR30290">
    <property type="entry name" value="PERIPLASMIC BINDING COMPONENT OF ABC TRANSPORTER"/>
    <property type="match status" value="1"/>
</dbReference>
<sequence>MRARRPVRAFAALAAAGLVGGLVASCSSGGSPAAGIGYVVDGAVPTYNVASAVGDESAARQAFVRVQTGFSYPGPHGETIADTDFGTVTPVAGDPSSIQYRINPAANYSDGAPVVCDDMVLAWAAQSGRFTAAGADGAEVPLFDAPVDPAMARIAAIDCEPGSREAVVHYEGDRAVKGWRSVFGATSMLPSHVVARGAAGIEPGAAAEGQEGGQGSGTSDAPGPPAPAGVDIVQAVQDEDLDAMRSIAHYWNTAFELKPGTADPGVFVSSGPYRLDTVDEDGSIELVANESWWGDKARTERIAIHPRSASVNTLAADGEIEVVDTGAGAKQAMDLGEGYATTVTATDDVEQLIFAERGPLATAAARRAVAACVPRGQIAESFAPGAPTSEATPVQDSRSTLPGTLAYGFVSGTSGGGFIEPDVAAAQAALAEAGLDGLTVRVGYRAPDARRAAAVSQMAKACAPAGIQIHDSGSADFTPQALEDGVVDAVLGGTAGSQSGPPRGPATPLARLAALTTGASGNIGGFSNGRLDEIVGTLQVTGEGADALGLTREAEQILWDEMPTLPLYRTPRQTSFVDGLHAGAPTTSWAGAGWNMDRWMVLN</sequence>
<dbReference type="InterPro" id="IPR000914">
    <property type="entry name" value="SBP_5_dom"/>
</dbReference>
<dbReference type="GO" id="GO:0015833">
    <property type="term" value="P:peptide transport"/>
    <property type="evidence" value="ECO:0007669"/>
    <property type="project" value="TreeGrafter"/>
</dbReference>
<dbReference type="OrthoDB" id="7888869at2"/>
<dbReference type="AlphaFoldDB" id="A0A516X3B3"/>
<gene>
    <name evidence="4" type="ORF">FO059_09750</name>
</gene>
<feature type="signal peptide" evidence="2">
    <location>
        <begin position="1"/>
        <end position="24"/>
    </location>
</feature>
<dbReference type="PANTHER" id="PTHR30290:SF65">
    <property type="entry name" value="MONOACYL PHOSPHATIDYLINOSITOL TETRAMANNOSIDE-BINDING PROTEIN LPQW-RELATED"/>
    <property type="match status" value="1"/>
</dbReference>
<dbReference type="Gene3D" id="3.40.190.10">
    <property type="entry name" value="Periplasmic binding protein-like II"/>
    <property type="match status" value="1"/>
</dbReference>
<reference evidence="4 5" key="1">
    <citation type="submission" date="2019-07" db="EMBL/GenBank/DDBJ databases">
        <title>Tomitella cavernea sp. nov., an actinomycete isolated from soil.</title>
        <authorList>
            <person name="Cheng J."/>
        </authorList>
    </citation>
    <scope>NUCLEOTIDE SEQUENCE [LARGE SCALE GENOMIC DNA]</scope>
    <source>
        <strain evidence="4 5">HY188</strain>
    </source>
</reference>
<dbReference type="Proteomes" id="UP000317344">
    <property type="component" value="Chromosome"/>
</dbReference>
<keyword evidence="2" id="KW-0732">Signal</keyword>
<keyword evidence="5" id="KW-1185">Reference proteome</keyword>
<feature type="region of interest" description="Disordered" evidence="1">
    <location>
        <begin position="205"/>
        <end position="229"/>
    </location>
</feature>
<dbReference type="RefSeq" id="WP_143908366.1">
    <property type="nucleotide sequence ID" value="NZ_CP041765.1"/>
</dbReference>
<organism evidence="4 5">
    <name type="scientific">Tomitella fengzijianii</name>
    <dbReference type="NCBI Taxonomy" id="2597660"/>
    <lineage>
        <taxon>Bacteria</taxon>
        <taxon>Bacillati</taxon>
        <taxon>Actinomycetota</taxon>
        <taxon>Actinomycetes</taxon>
        <taxon>Mycobacteriales</taxon>
        <taxon>Tomitella</taxon>
    </lineage>
</organism>
<dbReference type="Gene3D" id="3.10.105.10">
    <property type="entry name" value="Dipeptide-binding Protein, Domain 3"/>
    <property type="match status" value="1"/>
</dbReference>
<feature type="domain" description="Solute-binding protein family 5" evidence="3">
    <location>
        <begin position="256"/>
        <end position="502"/>
    </location>
</feature>
<proteinExistence type="predicted"/>